<keyword evidence="2" id="KW-0863">Zinc-finger</keyword>
<name>A0ABN8HUT7_9NEOP</name>
<dbReference type="InterPro" id="IPR007588">
    <property type="entry name" value="Znf_FLYWCH"/>
</dbReference>
<dbReference type="EMBL" id="OW152824">
    <property type="protein sequence ID" value="CAH2040233.1"/>
    <property type="molecule type" value="Genomic_DNA"/>
</dbReference>
<sequence length="75" mass="8960">MITLVNGRRYYMYKGYTYCFGFKSRWGCRWRCTSTSECKAYIILDNDGNLITVKGVHTHKSHKYHLMPNGRYVRI</sequence>
<feature type="non-terminal residue" evidence="5">
    <location>
        <position position="75"/>
    </location>
</feature>
<accession>A0ABN8HUT7</accession>
<proteinExistence type="predicted"/>
<gene>
    <name evidence="5" type="ORF">IPOD504_LOCUS2398</name>
</gene>
<evidence type="ECO:0000313" key="5">
    <source>
        <dbReference type="EMBL" id="CAH2040233.1"/>
    </source>
</evidence>
<dbReference type="Proteomes" id="UP000837857">
    <property type="component" value="Chromosome 12"/>
</dbReference>
<protein>
    <recommendedName>
        <fullName evidence="4">FLYWCH-type domain-containing protein</fullName>
    </recommendedName>
</protein>
<evidence type="ECO:0000313" key="6">
    <source>
        <dbReference type="Proteomes" id="UP000837857"/>
    </source>
</evidence>
<dbReference type="Pfam" id="PF04500">
    <property type="entry name" value="FLYWCH"/>
    <property type="match status" value="1"/>
</dbReference>
<keyword evidence="6" id="KW-1185">Reference proteome</keyword>
<keyword evidence="3" id="KW-0862">Zinc</keyword>
<evidence type="ECO:0000256" key="2">
    <source>
        <dbReference type="ARBA" id="ARBA00022771"/>
    </source>
</evidence>
<feature type="domain" description="FLYWCH-type" evidence="4">
    <location>
        <begin position="7"/>
        <end position="59"/>
    </location>
</feature>
<evidence type="ECO:0000256" key="3">
    <source>
        <dbReference type="ARBA" id="ARBA00022833"/>
    </source>
</evidence>
<keyword evidence="1" id="KW-0479">Metal-binding</keyword>
<reference evidence="5" key="1">
    <citation type="submission" date="2022-03" db="EMBL/GenBank/DDBJ databases">
        <authorList>
            <person name="Martin H S."/>
        </authorList>
    </citation>
    <scope>NUCLEOTIDE SEQUENCE</scope>
</reference>
<evidence type="ECO:0000256" key="1">
    <source>
        <dbReference type="ARBA" id="ARBA00022723"/>
    </source>
</evidence>
<evidence type="ECO:0000259" key="4">
    <source>
        <dbReference type="Pfam" id="PF04500"/>
    </source>
</evidence>
<dbReference type="Gene3D" id="2.20.25.240">
    <property type="match status" value="1"/>
</dbReference>
<organism evidence="5 6">
    <name type="scientific">Iphiclides podalirius</name>
    <name type="common">scarce swallowtail</name>
    <dbReference type="NCBI Taxonomy" id="110791"/>
    <lineage>
        <taxon>Eukaryota</taxon>
        <taxon>Metazoa</taxon>
        <taxon>Ecdysozoa</taxon>
        <taxon>Arthropoda</taxon>
        <taxon>Hexapoda</taxon>
        <taxon>Insecta</taxon>
        <taxon>Pterygota</taxon>
        <taxon>Neoptera</taxon>
        <taxon>Endopterygota</taxon>
        <taxon>Lepidoptera</taxon>
        <taxon>Glossata</taxon>
        <taxon>Ditrysia</taxon>
        <taxon>Papilionoidea</taxon>
        <taxon>Papilionidae</taxon>
        <taxon>Papilioninae</taxon>
        <taxon>Iphiclides</taxon>
    </lineage>
</organism>